<dbReference type="Gene3D" id="3.90.25.10">
    <property type="entry name" value="UDP-galactose 4-epimerase, domain 1"/>
    <property type="match status" value="1"/>
</dbReference>
<comment type="caution">
    <text evidence="6">The sequence shown here is derived from an EMBL/GenBank/DDBJ whole genome shotgun (WGS) entry which is preliminary data.</text>
</comment>
<sequence length="336" mass="36576">MGDANGRTVGSGMRVLVMGGAGFIGSHLCERLLVDGHEVIALDDFSTGSPANVAHLMRSSRFWLVEHDVALPFDYEVDRVYHLASPASPARWRGDPVRSTLTNVMGTLHALLCAERHGARLLLASSSDVYGDPDVDPQPESYLGRVDPVGVRACYDEGKRCAEALVMAFHRQGRASGRIARIFNTYGPRMAIDDGRAVSNFIAQALRGEELTVYGSGSQARSFCHVDDLVEGCLRLMEHPAEVGPVNLGNPVEVTVLELAQEIVRLTGSASRIAFRPLPEGDPMRRRPAIDLARRALGFEPRVPLRQGLYATIQSFRRAMAGLDECARRGEPAMAS</sequence>
<dbReference type="Proteomes" id="UP001217485">
    <property type="component" value="Unassembled WGS sequence"/>
</dbReference>
<accession>A0ABT5C100</accession>
<keyword evidence="7" id="KW-1185">Reference proteome</keyword>
<dbReference type="Pfam" id="PF01370">
    <property type="entry name" value="Epimerase"/>
    <property type="match status" value="1"/>
</dbReference>
<dbReference type="Gene3D" id="3.40.50.720">
    <property type="entry name" value="NAD(P)-binding Rossmann-like Domain"/>
    <property type="match status" value="1"/>
</dbReference>
<name>A0ABT5C100_9BACT</name>
<feature type="domain" description="NAD-dependent epimerase/dehydratase" evidence="5">
    <location>
        <begin position="15"/>
        <end position="248"/>
    </location>
</feature>
<dbReference type="PANTHER" id="PTHR43078">
    <property type="entry name" value="UDP-GLUCURONIC ACID DECARBOXYLASE-RELATED"/>
    <property type="match status" value="1"/>
</dbReference>
<evidence type="ECO:0000313" key="6">
    <source>
        <dbReference type="EMBL" id="MDC0679653.1"/>
    </source>
</evidence>
<dbReference type="EMBL" id="JAQNDK010000002">
    <property type="protein sequence ID" value="MDC0679653.1"/>
    <property type="molecule type" value="Genomic_DNA"/>
</dbReference>
<evidence type="ECO:0000256" key="1">
    <source>
        <dbReference type="ARBA" id="ARBA00001911"/>
    </source>
</evidence>
<dbReference type="InterPro" id="IPR036291">
    <property type="entry name" value="NAD(P)-bd_dom_sf"/>
</dbReference>
<keyword evidence="3" id="KW-0520">NAD</keyword>
<comment type="cofactor">
    <cofactor evidence="1">
        <name>NAD(+)</name>
        <dbReference type="ChEBI" id="CHEBI:57540"/>
    </cofactor>
</comment>
<dbReference type="RefSeq" id="WP_272096651.1">
    <property type="nucleotide sequence ID" value="NZ_JAQNDK010000002.1"/>
</dbReference>
<proteinExistence type="predicted"/>
<organism evidence="6 7">
    <name type="scientific">Sorangium atrum</name>
    <dbReference type="NCBI Taxonomy" id="2995308"/>
    <lineage>
        <taxon>Bacteria</taxon>
        <taxon>Pseudomonadati</taxon>
        <taxon>Myxococcota</taxon>
        <taxon>Polyangia</taxon>
        <taxon>Polyangiales</taxon>
        <taxon>Polyangiaceae</taxon>
        <taxon>Sorangium</taxon>
    </lineage>
</organism>
<evidence type="ECO:0000256" key="2">
    <source>
        <dbReference type="ARBA" id="ARBA00022793"/>
    </source>
</evidence>
<dbReference type="InterPro" id="IPR044516">
    <property type="entry name" value="UXS-like"/>
</dbReference>
<dbReference type="PANTHER" id="PTHR43078:SF6">
    <property type="entry name" value="UDP-GLUCURONIC ACID DECARBOXYLASE 1"/>
    <property type="match status" value="1"/>
</dbReference>
<evidence type="ECO:0000256" key="3">
    <source>
        <dbReference type="ARBA" id="ARBA00023027"/>
    </source>
</evidence>
<reference evidence="6 7" key="1">
    <citation type="submission" date="2023-01" db="EMBL/GenBank/DDBJ databases">
        <title>Minimal conservation of predation-associated metabolite biosynthetic gene clusters underscores biosynthetic potential of Myxococcota including descriptions for ten novel species: Archangium lansinium sp. nov., Myxococcus landrumus sp. nov., Nannocystis bai.</title>
        <authorList>
            <person name="Ahearne A."/>
            <person name="Stevens C."/>
            <person name="Dowd S."/>
        </authorList>
    </citation>
    <scope>NUCLEOTIDE SEQUENCE [LARGE SCALE GENOMIC DNA]</scope>
    <source>
        <strain evidence="6 7">WIWO2</strain>
    </source>
</reference>
<protein>
    <submittedName>
        <fullName evidence="6">SDR family oxidoreductase</fullName>
    </submittedName>
</protein>
<keyword evidence="4" id="KW-0456">Lyase</keyword>
<evidence type="ECO:0000259" key="5">
    <source>
        <dbReference type="Pfam" id="PF01370"/>
    </source>
</evidence>
<dbReference type="CDD" id="cd05230">
    <property type="entry name" value="UGD_SDR_e"/>
    <property type="match status" value="1"/>
</dbReference>
<gene>
    <name evidence="6" type="ORF">POL72_18055</name>
</gene>
<dbReference type="SUPFAM" id="SSF51735">
    <property type="entry name" value="NAD(P)-binding Rossmann-fold domains"/>
    <property type="match status" value="1"/>
</dbReference>
<keyword evidence="2" id="KW-0210">Decarboxylase</keyword>
<dbReference type="InterPro" id="IPR001509">
    <property type="entry name" value="Epimerase_deHydtase"/>
</dbReference>
<evidence type="ECO:0000313" key="7">
    <source>
        <dbReference type="Proteomes" id="UP001217485"/>
    </source>
</evidence>
<evidence type="ECO:0000256" key="4">
    <source>
        <dbReference type="ARBA" id="ARBA00023239"/>
    </source>
</evidence>